<keyword evidence="2" id="KW-1185">Reference proteome</keyword>
<sequence length="274" mass="30399">MVSLAGKFCAPSWRELFSHWGPRGGAELRQGKSNGHDWQRLRRMSLKQLPSAGRHVVATAESTDEAKIANLSASKSSVSRFTLSGNVEASGKPYALSSFLRQPAGRESMLNARALRKIEPLEDDLYRCYLGTTEFFGIAVTPVIDLQVTVADSDCLVEMLSCRFEGSNQVHEINRRFSASLSNRLHWEPMGSRQLLLKNDVNLSVSLEVFTLPFTMLPISAVEVPGNTLLQALLERLVPLFLQQLKDDYTAWASTVSKNANRMETNGAPLHHPS</sequence>
<dbReference type="STRING" id="69332.A0A388JS62"/>
<dbReference type="OMA" id="FQFQECS"/>
<dbReference type="Proteomes" id="UP000265515">
    <property type="component" value="Unassembled WGS sequence"/>
</dbReference>
<evidence type="ECO:0000313" key="2">
    <source>
        <dbReference type="Proteomes" id="UP000265515"/>
    </source>
</evidence>
<dbReference type="Pfam" id="PF09366">
    <property type="entry name" value="DUF1997"/>
    <property type="match status" value="1"/>
</dbReference>
<reference evidence="1 2" key="1">
    <citation type="journal article" date="2018" name="Cell">
        <title>The Chara Genome: Secondary Complexity and Implications for Plant Terrestrialization.</title>
        <authorList>
            <person name="Nishiyama T."/>
            <person name="Sakayama H."/>
            <person name="Vries J.D."/>
            <person name="Buschmann H."/>
            <person name="Saint-Marcoux D."/>
            <person name="Ullrich K.K."/>
            <person name="Haas F.B."/>
            <person name="Vanderstraeten L."/>
            <person name="Becker D."/>
            <person name="Lang D."/>
            <person name="Vosolsobe S."/>
            <person name="Rombauts S."/>
            <person name="Wilhelmsson P.K.I."/>
            <person name="Janitza P."/>
            <person name="Kern R."/>
            <person name="Heyl A."/>
            <person name="Rumpler F."/>
            <person name="Villalobos L.I.A.C."/>
            <person name="Clay J.M."/>
            <person name="Skokan R."/>
            <person name="Toyoda A."/>
            <person name="Suzuki Y."/>
            <person name="Kagoshima H."/>
            <person name="Schijlen E."/>
            <person name="Tajeshwar N."/>
            <person name="Catarino B."/>
            <person name="Hetherington A.J."/>
            <person name="Saltykova A."/>
            <person name="Bonnot C."/>
            <person name="Breuninger H."/>
            <person name="Symeonidi A."/>
            <person name="Radhakrishnan G.V."/>
            <person name="Van Nieuwerburgh F."/>
            <person name="Deforce D."/>
            <person name="Chang C."/>
            <person name="Karol K.G."/>
            <person name="Hedrich R."/>
            <person name="Ulvskov P."/>
            <person name="Glockner G."/>
            <person name="Delwiche C.F."/>
            <person name="Petrasek J."/>
            <person name="Van de Peer Y."/>
            <person name="Friml J."/>
            <person name="Beilby M."/>
            <person name="Dolan L."/>
            <person name="Kohara Y."/>
            <person name="Sugano S."/>
            <person name="Fujiyama A."/>
            <person name="Delaux P.-M."/>
            <person name="Quint M."/>
            <person name="TheiBen G."/>
            <person name="Hagemann M."/>
            <person name="Harholt J."/>
            <person name="Dunand C."/>
            <person name="Zachgo S."/>
            <person name="Langdale J."/>
            <person name="Maumus F."/>
            <person name="Straeten D.V.D."/>
            <person name="Gould S.B."/>
            <person name="Rensing S.A."/>
        </authorList>
    </citation>
    <scope>NUCLEOTIDE SEQUENCE [LARGE SCALE GENOMIC DNA]</scope>
    <source>
        <strain evidence="1 2">S276</strain>
    </source>
</reference>
<name>A0A388JS62_CHABU</name>
<dbReference type="OrthoDB" id="1933789at2759"/>
<evidence type="ECO:0008006" key="3">
    <source>
        <dbReference type="Google" id="ProtNLM"/>
    </source>
</evidence>
<dbReference type="PANTHER" id="PTHR34131">
    <property type="entry name" value="(RAP ANNOTATION RELEASE2) GALACTOSE-BINDING LIKE DOMAIN CONTAINING PROTEIN"/>
    <property type="match status" value="1"/>
</dbReference>
<evidence type="ECO:0000313" key="1">
    <source>
        <dbReference type="EMBL" id="GBG60597.1"/>
    </source>
</evidence>
<accession>A0A388JS62</accession>
<dbReference type="AlphaFoldDB" id="A0A388JS62"/>
<dbReference type="PANTHER" id="PTHR34131:SF2">
    <property type="entry name" value="FAMILY PROTEIN, PUTATIVE (DUF1997)-RELATED"/>
    <property type="match status" value="1"/>
</dbReference>
<gene>
    <name evidence="1" type="ORF">CBR_g8618</name>
</gene>
<protein>
    <recommendedName>
        <fullName evidence="3">DUF1997 domain-containing protein</fullName>
    </recommendedName>
</protein>
<organism evidence="1 2">
    <name type="scientific">Chara braunii</name>
    <name type="common">Braun's stonewort</name>
    <dbReference type="NCBI Taxonomy" id="69332"/>
    <lineage>
        <taxon>Eukaryota</taxon>
        <taxon>Viridiplantae</taxon>
        <taxon>Streptophyta</taxon>
        <taxon>Charophyceae</taxon>
        <taxon>Charales</taxon>
        <taxon>Characeae</taxon>
        <taxon>Chara</taxon>
    </lineage>
</organism>
<comment type="caution">
    <text evidence="1">The sequence shown here is derived from an EMBL/GenBank/DDBJ whole genome shotgun (WGS) entry which is preliminary data.</text>
</comment>
<dbReference type="InterPro" id="IPR018971">
    <property type="entry name" value="DUF1997"/>
</dbReference>
<dbReference type="Gramene" id="GBG60597">
    <property type="protein sequence ID" value="GBG60597"/>
    <property type="gene ID" value="CBR_g8618"/>
</dbReference>
<dbReference type="EMBL" id="BFEA01000012">
    <property type="protein sequence ID" value="GBG60597.1"/>
    <property type="molecule type" value="Genomic_DNA"/>
</dbReference>
<proteinExistence type="predicted"/>